<evidence type="ECO:0000256" key="2">
    <source>
        <dbReference type="ARBA" id="ARBA00022801"/>
    </source>
</evidence>
<evidence type="ECO:0000313" key="4">
    <source>
        <dbReference type="EMBL" id="OPX48052.1"/>
    </source>
</evidence>
<dbReference type="InterPro" id="IPR000868">
    <property type="entry name" value="Isochorismatase-like_dom"/>
</dbReference>
<accession>A0A1V4SX92</accession>
<comment type="similarity">
    <text evidence="1">Belongs to the isochorismatase family.</text>
</comment>
<dbReference type="PANTHER" id="PTHR43540:SF14">
    <property type="entry name" value="ISOCHORISMATASE"/>
    <property type="match status" value="1"/>
</dbReference>
<protein>
    <submittedName>
        <fullName evidence="4">Streptothricin hydrolase</fullName>
        <ecNumber evidence="4">3.5.2.19</ecNumber>
    </submittedName>
</protein>
<dbReference type="InterPro" id="IPR050272">
    <property type="entry name" value="Isochorismatase-like_hydrls"/>
</dbReference>
<dbReference type="InterPro" id="IPR036380">
    <property type="entry name" value="Isochorismatase-like_sf"/>
</dbReference>
<dbReference type="EMBL" id="LTAY01000037">
    <property type="protein sequence ID" value="OPX48052.1"/>
    <property type="molecule type" value="Genomic_DNA"/>
</dbReference>
<evidence type="ECO:0000259" key="3">
    <source>
        <dbReference type="Pfam" id="PF00857"/>
    </source>
</evidence>
<evidence type="ECO:0000313" key="5">
    <source>
        <dbReference type="Proteomes" id="UP000191448"/>
    </source>
</evidence>
<dbReference type="GO" id="GO:0016787">
    <property type="term" value="F:hydrolase activity"/>
    <property type="evidence" value="ECO:0007669"/>
    <property type="project" value="UniProtKB-KW"/>
</dbReference>
<comment type="caution">
    <text evidence="4">The sequence shown here is derived from an EMBL/GenBank/DDBJ whole genome shotgun (WGS) entry which is preliminary data.</text>
</comment>
<dbReference type="RefSeq" id="WP_423237261.1">
    <property type="nucleotide sequence ID" value="NZ_LTAY01000037.1"/>
</dbReference>
<feature type="domain" description="Isochorismatase-like" evidence="3">
    <location>
        <begin position="3"/>
        <end position="138"/>
    </location>
</feature>
<sequence>MNTALLIIDVQNALVLDKPFDFEKIKNNIKLLLKASRKNGLEVIYVRHNDKEGELKLNSYGWEIYDEIKPNKGEVIIEKSYNSAFKNTNLKNYLESKNIRDLIITGMQTEYCIATTCKVAFEYGFKVIIPEKTNTTFDNGDISAEFLYEYHNYSILNNRFAKIQNIEKVLKFIENYKN</sequence>
<dbReference type="EC" id="3.5.2.19" evidence="4"/>
<dbReference type="Pfam" id="PF00857">
    <property type="entry name" value="Isochorismatase"/>
    <property type="match status" value="1"/>
</dbReference>
<evidence type="ECO:0000256" key="1">
    <source>
        <dbReference type="ARBA" id="ARBA00006336"/>
    </source>
</evidence>
<dbReference type="SUPFAM" id="SSF52499">
    <property type="entry name" value="Isochorismatase-like hydrolases"/>
    <property type="match status" value="1"/>
</dbReference>
<keyword evidence="2 4" id="KW-0378">Hydrolase</keyword>
<dbReference type="AlphaFoldDB" id="A0A1V4SX92"/>
<gene>
    <name evidence="4" type="primary">sttH</name>
    <name evidence="4" type="ORF">CLTHE_16240</name>
</gene>
<name>A0A1V4SX92_9CLOT</name>
<proteinExistence type="inferred from homology"/>
<dbReference type="Gene3D" id="3.40.50.850">
    <property type="entry name" value="Isochorismatase-like"/>
    <property type="match status" value="1"/>
</dbReference>
<dbReference type="CDD" id="cd01014">
    <property type="entry name" value="nicotinamidase_related"/>
    <property type="match status" value="1"/>
</dbReference>
<dbReference type="PANTHER" id="PTHR43540">
    <property type="entry name" value="PEROXYUREIDOACRYLATE/UREIDOACRYLATE AMIDOHYDROLASE-RELATED"/>
    <property type="match status" value="1"/>
</dbReference>
<reference evidence="4 5" key="1">
    <citation type="submission" date="2016-02" db="EMBL/GenBank/DDBJ databases">
        <title>Genome sequence of Clostridium thermobutyricum DSM 4928.</title>
        <authorList>
            <person name="Poehlein A."/>
            <person name="Daniel R."/>
        </authorList>
    </citation>
    <scope>NUCLEOTIDE SEQUENCE [LARGE SCALE GENOMIC DNA]</scope>
    <source>
        <strain evidence="4 5">DSM 4928</strain>
    </source>
</reference>
<organism evidence="4 5">
    <name type="scientific">Clostridium thermobutyricum DSM 4928</name>
    <dbReference type="NCBI Taxonomy" id="1121339"/>
    <lineage>
        <taxon>Bacteria</taxon>
        <taxon>Bacillati</taxon>
        <taxon>Bacillota</taxon>
        <taxon>Clostridia</taxon>
        <taxon>Eubacteriales</taxon>
        <taxon>Clostridiaceae</taxon>
        <taxon>Clostridium</taxon>
    </lineage>
</organism>
<dbReference type="Proteomes" id="UP000191448">
    <property type="component" value="Unassembled WGS sequence"/>
</dbReference>